<accession>A0AAW1T7K7</accession>
<dbReference type="Pfam" id="PF08590">
    <property type="entry name" value="DUF1771"/>
    <property type="match status" value="1"/>
</dbReference>
<feature type="domain" description="Smr" evidence="2">
    <location>
        <begin position="605"/>
        <end position="684"/>
    </location>
</feature>
<organism evidence="3 4">
    <name type="scientific">Apatococcus fuscideae</name>
    <dbReference type="NCBI Taxonomy" id="2026836"/>
    <lineage>
        <taxon>Eukaryota</taxon>
        <taxon>Viridiplantae</taxon>
        <taxon>Chlorophyta</taxon>
        <taxon>core chlorophytes</taxon>
        <taxon>Trebouxiophyceae</taxon>
        <taxon>Chlorellales</taxon>
        <taxon>Chlorellaceae</taxon>
        <taxon>Apatococcus</taxon>
    </lineage>
</organism>
<evidence type="ECO:0000313" key="4">
    <source>
        <dbReference type="Proteomes" id="UP001485043"/>
    </source>
</evidence>
<dbReference type="PANTHER" id="PTHR46651">
    <property type="entry name" value="POLYADENYLATE-BINDING PROTEIN-INTERACTING PROTEIN 7"/>
    <property type="match status" value="1"/>
</dbReference>
<reference evidence="3 4" key="1">
    <citation type="journal article" date="2024" name="Nat. Commun.">
        <title>Phylogenomics reveals the evolutionary origins of lichenization in chlorophyte algae.</title>
        <authorList>
            <person name="Puginier C."/>
            <person name="Libourel C."/>
            <person name="Otte J."/>
            <person name="Skaloud P."/>
            <person name="Haon M."/>
            <person name="Grisel S."/>
            <person name="Petersen M."/>
            <person name="Berrin J.G."/>
            <person name="Delaux P.M."/>
            <person name="Dal Grande F."/>
            <person name="Keller J."/>
        </authorList>
    </citation>
    <scope>NUCLEOTIDE SEQUENCE [LARGE SCALE GENOMIC DNA]</scope>
    <source>
        <strain evidence="3 4">SAG 2523</strain>
    </source>
</reference>
<dbReference type="EMBL" id="JALJOV010000271">
    <property type="protein sequence ID" value="KAK9865208.1"/>
    <property type="molecule type" value="Genomic_DNA"/>
</dbReference>
<dbReference type="InterPro" id="IPR002625">
    <property type="entry name" value="Smr_dom"/>
</dbReference>
<dbReference type="PANTHER" id="PTHR46651:SF1">
    <property type="entry name" value="SMALL MUTS RELATED FAMILY PROTEIN"/>
    <property type="match status" value="1"/>
</dbReference>
<dbReference type="Proteomes" id="UP001485043">
    <property type="component" value="Unassembled WGS sequence"/>
</dbReference>
<sequence>MDKSGLASPVQQFVQHVSTSQSQDATTVQEVTRVVSNAVQGNPQVSDANVAETLRGVLRNVSMGDEDFESAVNSLLRTLSSTSSQSSDVAAELSTSFSGLTGQSPRDADSAAPASSDSTLTSLASNLSALNINAHEFVPFAPSSAAPKTGDVSLSNGAVHEETGALWSHTDGITDDAQEELTPAEFSQEGYAPAEDWSGQDPATWYRHWDDGYAADNGPEASISQYMNGSDHYVQGGYGEDQYDHSWGTSESHGYESEPAAALHQSHAWDPDDGKGYTNGPCQYQHDDTQGHQKGYQYPPGALYPIFHEGCQNAALDPFGGVQAGAAPSDYLQGGSFTGTAAQDSGNNDGTSGAYAAQGQGAAVGVLQQQFPAYSWDALAELLAVSHGDLAATLDMLAQLESDTGDAPPASRDKALPPRPHEPAQEAPTLDEDNFPSLGHHAALQPTRDAWSHLPKLDFSAQNESSRQEKQDYTALTASGAKSRLNRGLQERHAQIQDDQHKDGAANVPWVETGEAVGSQYEKLRQDARDHARLRNAFFQQATQAFLAGDKALAKELGGKGRWHADQMQAAHASASESIFKQRNARGSAAGNASVLGHGKNSALLDLHGLHVAEAQAILTRELGLHQRKAGGGKGIKIHILVGTGHHTKGSRTPARLPQAIQKLLQEHQVTYREPQPGLLEVLL</sequence>
<dbReference type="Gene3D" id="3.30.1370.110">
    <property type="match status" value="1"/>
</dbReference>
<protein>
    <recommendedName>
        <fullName evidence="2">Smr domain-containing protein</fullName>
    </recommendedName>
</protein>
<proteinExistence type="predicted"/>
<dbReference type="InterPro" id="IPR036063">
    <property type="entry name" value="Smr_dom_sf"/>
</dbReference>
<feature type="region of interest" description="Disordered" evidence="1">
    <location>
        <begin position="97"/>
        <end position="118"/>
    </location>
</feature>
<dbReference type="SUPFAM" id="SSF160443">
    <property type="entry name" value="SMR domain-like"/>
    <property type="match status" value="1"/>
</dbReference>
<gene>
    <name evidence="3" type="ORF">WJX84_010157</name>
</gene>
<evidence type="ECO:0000259" key="2">
    <source>
        <dbReference type="PROSITE" id="PS50828"/>
    </source>
</evidence>
<keyword evidence="4" id="KW-1185">Reference proteome</keyword>
<feature type="compositionally biased region" description="Basic and acidic residues" evidence="1">
    <location>
        <begin position="411"/>
        <end position="424"/>
    </location>
</feature>
<feature type="region of interest" description="Disordered" evidence="1">
    <location>
        <begin position="402"/>
        <end position="440"/>
    </location>
</feature>
<dbReference type="PROSITE" id="PS50828">
    <property type="entry name" value="SMR"/>
    <property type="match status" value="1"/>
</dbReference>
<dbReference type="InterPro" id="IPR053242">
    <property type="entry name" value="PAM2-like_domain"/>
</dbReference>
<evidence type="ECO:0000313" key="3">
    <source>
        <dbReference type="EMBL" id="KAK9865208.1"/>
    </source>
</evidence>
<comment type="caution">
    <text evidence="3">The sequence shown here is derived from an EMBL/GenBank/DDBJ whole genome shotgun (WGS) entry which is preliminary data.</text>
</comment>
<dbReference type="InterPro" id="IPR013899">
    <property type="entry name" value="DUF1771"/>
</dbReference>
<dbReference type="AlphaFoldDB" id="A0AAW1T7K7"/>
<evidence type="ECO:0000256" key="1">
    <source>
        <dbReference type="SAM" id="MobiDB-lite"/>
    </source>
</evidence>
<name>A0AAW1T7K7_9CHLO</name>
<dbReference type="SMART" id="SM01162">
    <property type="entry name" value="DUF1771"/>
    <property type="match status" value="1"/>
</dbReference>